<accession>A0ABN3I644</accession>
<proteinExistence type="inferred from homology"/>
<dbReference type="PROSITE" id="PS50126">
    <property type="entry name" value="S1"/>
    <property type="match status" value="3"/>
</dbReference>
<evidence type="ECO:0000259" key="4">
    <source>
        <dbReference type="PROSITE" id="PS50126"/>
    </source>
</evidence>
<dbReference type="RefSeq" id="WP_344630706.1">
    <property type="nucleotide sequence ID" value="NZ_BAAATJ010000007.1"/>
</dbReference>
<dbReference type="SMART" id="SM00316">
    <property type="entry name" value="S1"/>
    <property type="match status" value="3"/>
</dbReference>
<evidence type="ECO:0000313" key="6">
    <source>
        <dbReference type="Proteomes" id="UP001500058"/>
    </source>
</evidence>
<sequence>MAEPSPDSRLEALRDALARGGETRTATVTDVGETEVLVELDAPVDPGLTSGSIARHELSRKPFDHPSEIVRVGQEIAVEVIGVLEGRGRVPLSARACEDRELRAFLLGVRPGEIRTGTVAAVRNFGVFVHLDGEPPGRCTGFVNVPELTWRHVGRPSEVVRAGQRVSAEVLASDTRRGQVALSLKALEEDPLVRLAERVGETVAGPVTRIVPFGVFVRVADGIEGLVHTSGLPEGGVREGDRLTVRIAEVDRRRRRVSLSLVRVGDIR</sequence>
<organism evidence="5 6">
    <name type="scientific">Streptomyces glaucosporus</name>
    <dbReference type="NCBI Taxonomy" id="284044"/>
    <lineage>
        <taxon>Bacteria</taxon>
        <taxon>Bacillati</taxon>
        <taxon>Actinomycetota</taxon>
        <taxon>Actinomycetes</taxon>
        <taxon>Kitasatosporales</taxon>
        <taxon>Streptomycetaceae</taxon>
        <taxon>Streptomyces</taxon>
    </lineage>
</organism>
<evidence type="ECO:0000256" key="2">
    <source>
        <dbReference type="ARBA" id="ARBA00022980"/>
    </source>
</evidence>
<dbReference type="Pfam" id="PF00575">
    <property type="entry name" value="S1"/>
    <property type="match status" value="3"/>
</dbReference>
<keyword evidence="3" id="KW-0687">Ribonucleoprotein</keyword>
<evidence type="ECO:0000313" key="5">
    <source>
        <dbReference type="EMBL" id="GAA2395771.1"/>
    </source>
</evidence>
<keyword evidence="6" id="KW-1185">Reference proteome</keyword>
<dbReference type="SUPFAM" id="SSF50249">
    <property type="entry name" value="Nucleic acid-binding proteins"/>
    <property type="match status" value="3"/>
</dbReference>
<protein>
    <recommendedName>
        <fullName evidence="4">S1 motif domain-containing protein</fullName>
    </recommendedName>
</protein>
<comment type="caution">
    <text evidence="5">The sequence shown here is derived from an EMBL/GenBank/DDBJ whole genome shotgun (WGS) entry which is preliminary data.</text>
</comment>
<feature type="domain" description="S1 motif" evidence="4">
    <location>
        <begin position="21"/>
        <end position="95"/>
    </location>
</feature>
<dbReference type="InterPro" id="IPR050437">
    <property type="entry name" value="Ribos_protein_bS1-like"/>
</dbReference>
<gene>
    <name evidence="5" type="ORF">GCM10010420_21640</name>
</gene>
<keyword evidence="2" id="KW-0689">Ribosomal protein</keyword>
<name>A0ABN3I644_9ACTN</name>
<feature type="domain" description="S1 motif" evidence="4">
    <location>
        <begin position="112"/>
        <end position="185"/>
    </location>
</feature>
<dbReference type="Gene3D" id="2.40.50.140">
    <property type="entry name" value="Nucleic acid-binding proteins"/>
    <property type="match status" value="3"/>
</dbReference>
<comment type="similarity">
    <text evidence="1">Belongs to the bacterial ribosomal protein bS1 family.</text>
</comment>
<dbReference type="Proteomes" id="UP001500058">
    <property type="component" value="Unassembled WGS sequence"/>
</dbReference>
<feature type="domain" description="S1 motif" evidence="4">
    <location>
        <begin position="200"/>
        <end position="262"/>
    </location>
</feature>
<evidence type="ECO:0000256" key="1">
    <source>
        <dbReference type="ARBA" id="ARBA00006767"/>
    </source>
</evidence>
<dbReference type="InterPro" id="IPR012340">
    <property type="entry name" value="NA-bd_OB-fold"/>
</dbReference>
<dbReference type="PANTHER" id="PTHR10724:SF7">
    <property type="entry name" value="SMALL RIBOSOMAL SUBUNIT PROTEIN BS1C"/>
    <property type="match status" value="1"/>
</dbReference>
<reference evidence="5 6" key="1">
    <citation type="journal article" date="2019" name="Int. J. Syst. Evol. Microbiol.">
        <title>The Global Catalogue of Microorganisms (GCM) 10K type strain sequencing project: providing services to taxonomists for standard genome sequencing and annotation.</title>
        <authorList>
            <consortium name="The Broad Institute Genomics Platform"/>
            <consortium name="The Broad Institute Genome Sequencing Center for Infectious Disease"/>
            <person name="Wu L."/>
            <person name="Ma J."/>
        </authorList>
    </citation>
    <scope>NUCLEOTIDE SEQUENCE [LARGE SCALE GENOMIC DNA]</scope>
    <source>
        <strain evidence="5 6">JCM 6921</strain>
    </source>
</reference>
<dbReference type="InterPro" id="IPR003029">
    <property type="entry name" value="S1_domain"/>
</dbReference>
<evidence type="ECO:0000256" key="3">
    <source>
        <dbReference type="ARBA" id="ARBA00023274"/>
    </source>
</evidence>
<dbReference type="EMBL" id="BAAATJ010000007">
    <property type="protein sequence ID" value="GAA2395771.1"/>
    <property type="molecule type" value="Genomic_DNA"/>
</dbReference>
<dbReference type="PANTHER" id="PTHR10724">
    <property type="entry name" value="30S RIBOSOMAL PROTEIN S1"/>
    <property type="match status" value="1"/>
</dbReference>